<evidence type="ECO:0000313" key="1">
    <source>
        <dbReference type="EMBL" id="CAJ0598442.1"/>
    </source>
</evidence>
<comment type="caution">
    <text evidence="1">The sequence shown here is derived from an EMBL/GenBank/DDBJ whole genome shotgun (WGS) entry which is preliminary data.</text>
</comment>
<proteinExistence type="predicted"/>
<sequence>MQDSCNHYYRGWYQINQNLRYSPLLECLLKTEYANRKYDHIKIWDVFEVRVMDIREKNRVDRGFIDRAVWERYRLCYSASMKKLNRVFACTTYKRKGTGLYHEHYTPMYGCAFDSSEELRKLFRAGKSLK</sequence>
<accession>A0AA36GUA2</accession>
<reference evidence="1" key="1">
    <citation type="submission" date="2023-07" db="EMBL/GenBank/DDBJ databases">
        <authorList>
            <consortium name="CYATHOMIX"/>
        </authorList>
    </citation>
    <scope>NUCLEOTIDE SEQUENCE</scope>
    <source>
        <strain evidence="1">N/A</strain>
    </source>
</reference>
<keyword evidence="2" id="KW-1185">Reference proteome</keyword>
<gene>
    <name evidence="1" type="ORF">CYNAS_LOCUS10425</name>
</gene>
<dbReference type="EMBL" id="CATQJL010000223">
    <property type="protein sequence ID" value="CAJ0598442.1"/>
    <property type="molecule type" value="Genomic_DNA"/>
</dbReference>
<organism evidence="1 2">
    <name type="scientific">Cylicocyclus nassatus</name>
    <name type="common">Nematode worm</name>
    <dbReference type="NCBI Taxonomy" id="53992"/>
    <lineage>
        <taxon>Eukaryota</taxon>
        <taxon>Metazoa</taxon>
        <taxon>Ecdysozoa</taxon>
        <taxon>Nematoda</taxon>
        <taxon>Chromadorea</taxon>
        <taxon>Rhabditida</taxon>
        <taxon>Rhabditina</taxon>
        <taxon>Rhabditomorpha</taxon>
        <taxon>Strongyloidea</taxon>
        <taxon>Strongylidae</taxon>
        <taxon>Cylicocyclus</taxon>
    </lineage>
</organism>
<name>A0AA36GUA2_CYLNA</name>
<evidence type="ECO:0000313" key="2">
    <source>
        <dbReference type="Proteomes" id="UP001176961"/>
    </source>
</evidence>
<dbReference type="AlphaFoldDB" id="A0AA36GUA2"/>
<protein>
    <submittedName>
        <fullName evidence="1">Uncharacterized protein</fullName>
    </submittedName>
</protein>
<dbReference type="Proteomes" id="UP001176961">
    <property type="component" value="Unassembled WGS sequence"/>
</dbReference>